<dbReference type="STRING" id="1435349.PW52_04615"/>
<dbReference type="RefSeq" id="WP_044631761.1">
    <property type="nucleotide sequence ID" value="NZ_JTDW01000003.1"/>
</dbReference>
<dbReference type="EMBL" id="JTDW01000003">
    <property type="protein sequence ID" value="KJD36447.1"/>
    <property type="molecule type" value="Genomic_DNA"/>
</dbReference>
<organism evidence="1 2">
    <name type="scientific">Neotamlana sedimentorum</name>
    <dbReference type="NCBI Taxonomy" id="1435349"/>
    <lineage>
        <taxon>Bacteria</taxon>
        <taxon>Pseudomonadati</taxon>
        <taxon>Bacteroidota</taxon>
        <taxon>Flavobacteriia</taxon>
        <taxon>Flavobacteriales</taxon>
        <taxon>Flavobacteriaceae</taxon>
        <taxon>Neotamlana</taxon>
    </lineage>
</organism>
<dbReference type="PATRIC" id="fig|1435349.4.peg.1839"/>
<name>A0A0D7WFC7_9FLAO</name>
<evidence type="ECO:0000313" key="1">
    <source>
        <dbReference type="EMBL" id="KJD36447.1"/>
    </source>
</evidence>
<accession>A0A0D7WFC7</accession>
<protein>
    <submittedName>
        <fullName evidence="1">Regulatory protein</fullName>
    </submittedName>
</protein>
<dbReference type="Pfam" id="PF09357">
    <property type="entry name" value="RteC"/>
    <property type="match status" value="1"/>
</dbReference>
<keyword evidence="2" id="KW-1185">Reference proteome</keyword>
<dbReference type="Proteomes" id="UP000032578">
    <property type="component" value="Unassembled WGS sequence"/>
</dbReference>
<proteinExistence type="predicted"/>
<evidence type="ECO:0000313" key="2">
    <source>
        <dbReference type="Proteomes" id="UP000032578"/>
    </source>
</evidence>
<sequence length="283" mass="33269">MQHLITDILNSYRSDILEVERANVNDFNNVEKGISISRKCLQKLRVCLRENKFENQAQEIKFFKEQKPCIYARLKFYAKWYHYLIQKPEGSIKIQRKFIDSKIKKLQKKNLRNLDFVKYYRENATVLDEFYFLRGKDNIGLVSDTSHFYTDAEFSTSHDNSVAKIIAYDLLINQYSIELIRLRKLSLGKSKKVNLLPNDERLSWTASKTDLIELIYALQASGAIKSGTAGIKEMASACEYIFELNLGNVYRTFLEIRERKIDQTKFIDRLKTNLLRRMEETDG</sequence>
<reference evidence="1 2" key="1">
    <citation type="submission" date="2014-11" db="EMBL/GenBank/DDBJ databases">
        <title>Tamlana sedimentorum sp. nov., isolated from shallow sand sediments of the Sea of Japan.</title>
        <authorList>
            <person name="Romanenko L.A."/>
        </authorList>
    </citation>
    <scope>NUCLEOTIDE SEQUENCE [LARGE SCALE GENOMIC DNA]</scope>
    <source>
        <strain evidence="1 2">JCM 19808</strain>
    </source>
</reference>
<comment type="caution">
    <text evidence="1">The sequence shown here is derived from an EMBL/GenBank/DDBJ whole genome shotgun (WGS) entry which is preliminary data.</text>
</comment>
<dbReference type="AlphaFoldDB" id="A0A0D7WFC7"/>
<gene>
    <name evidence="1" type="ORF">PW52_04615</name>
</gene>
<dbReference type="InterPro" id="IPR018534">
    <property type="entry name" value="Tet_reg_excision_RteC"/>
</dbReference>
<dbReference type="OrthoDB" id="790983at2"/>